<reference evidence="3" key="1">
    <citation type="journal article" date="2014" name="Proc. Natl. Acad. Sci. U.S.A.">
        <title>Extensive sampling of basidiomycete genomes demonstrates inadequacy of the white-rot/brown-rot paradigm for wood decay fungi.</title>
        <authorList>
            <person name="Riley R."/>
            <person name="Salamov A.A."/>
            <person name="Brown D.W."/>
            <person name="Nagy L.G."/>
            <person name="Floudas D."/>
            <person name="Held B.W."/>
            <person name="Levasseur A."/>
            <person name="Lombard V."/>
            <person name="Morin E."/>
            <person name="Otillar R."/>
            <person name="Lindquist E.A."/>
            <person name="Sun H."/>
            <person name="LaButti K.M."/>
            <person name="Schmutz J."/>
            <person name="Jabbour D."/>
            <person name="Luo H."/>
            <person name="Baker S.E."/>
            <person name="Pisabarro A.G."/>
            <person name="Walton J.D."/>
            <person name="Blanchette R.A."/>
            <person name="Henrissat B."/>
            <person name="Martin F."/>
            <person name="Cullen D."/>
            <person name="Hibbett D.S."/>
            <person name="Grigoriev I.V."/>
        </authorList>
    </citation>
    <scope>NUCLEOTIDE SEQUENCE [LARGE SCALE GENOMIC DNA]</scope>
    <source>
        <strain evidence="3">CBS 339.88</strain>
    </source>
</reference>
<evidence type="ECO:0000313" key="3">
    <source>
        <dbReference type="Proteomes" id="UP000027222"/>
    </source>
</evidence>
<protein>
    <submittedName>
        <fullName evidence="2">Uncharacterized protein</fullName>
    </submittedName>
</protein>
<name>A0A067SIV3_GALM3</name>
<feature type="region of interest" description="Disordered" evidence="1">
    <location>
        <begin position="1"/>
        <end position="24"/>
    </location>
</feature>
<feature type="region of interest" description="Disordered" evidence="1">
    <location>
        <begin position="241"/>
        <end position="265"/>
    </location>
</feature>
<gene>
    <name evidence="2" type="ORF">GALMADRAFT_811552</name>
</gene>
<sequence>MLGNDHPDGSGGKTRSPGYGTLTTRSLIPVYPSRVKTRTLIALIALGLDSLASVLQSTRQVNMGPPISEKDPNQATCGVHSAHASMYQSTEHVSRTFNANRTTKIRDDTGCTASSNGSKLGRLQAKGVRKIPSVARASLLESAGQIEIHGGTFNTMNQTHVNLTINVASDISQKDPEQATCEVNSSSISHASMFQSTEHVSRTFNANRTTNVSANGASFECMFCSSEGKYALGGELRSAQVAPGPQGEITDAVPRRLGDDEHATDRGGAILNLSRGIDRATEGDVTSLRQTSELSRWIWREIGSLPMTIVPSMADSVENYKLILQETLSHLQHHTLDANVVTHSNKLIDRFRNEFNSRTAVVRSMGTHSGFFSNAQNFVINGGNFTQHSYDAELRETLAQILRAMLPTELCCIFCAMLGPS</sequence>
<feature type="compositionally biased region" description="Basic and acidic residues" evidence="1">
    <location>
        <begin position="253"/>
        <end position="265"/>
    </location>
</feature>
<dbReference type="EMBL" id="KL142395">
    <property type="protein sequence ID" value="KDR70865.1"/>
    <property type="molecule type" value="Genomic_DNA"/>
</dbReference>
<dbReference type="Proteomes" id="UP000027222">
    <property type="component" value="Unassembled WGS sequence"/>
</dbReference>
<evidence type="ECO:0000256" key="1">
    <source>
        <dbReference type="SAM" id="MobiDB-lite"/>
    </source>
</evidence>
<dbReference type="HOGENOM" id="CLU_652185_0_0_1"/>
<proteinExistence type="predicted"/>
<organism evidence="2 3">
    <name type="scientific">Galerina marginata (strain CBS 339.88)</name>
    <dbReference type="NCBI Taxonomy" id="685588"/>
    <lineage>
        <taxon>Eukaryota</taxon>
        <taxon>Fungi</taxon>
        <taxon>Dikarya</taxon>
        <taxon>Basidiomycota</taxon>
        <taxon>Agaricomycotina</taxon>
        <taxon>Agaricomycetes</taxon>
        <taxon>Agaricomycetidae</taxon>
        <taxon>Agaricales</taxon>
        <taxon>Agaricineae</taxon>
        <taxon>Strophariaceae</taxon>
        <taxon>Galerina</taxon>
    </lineage>
</organism>
<evidence type="ECO:0000313" key="2">
    <source>
        <dbReference type="EMBL" id="KDR70865.1"/>
    </source>
</evidence>
<keyword evidence="3" id="KW-1185">Reference proteome</keyword>
<dbReference type="AlphaFoldDB" id="A0A067SIV3"/>
<accession>A0A067SIV3</accession>